<evidence type="ECO:0000256" key="1">
    <source>
        <dbReference type="SAM" id="MobiDB-lite"/>
    </source>
</evidence>
<feature type="region of interest" description="Disordered" evidence="1">
    <location>
        <begin position="324"/>
        <end position="363"/>
    </location>
</feature>
<gene>
    <name evidence="2" type="ORF">BCR36DRAFT_585721</name>
</gene>
<organism evidence="2 3">
    <name type="scientific">Piromyces finnis</name>
    <dbReference type="NCBI Taxonomy" id="1754191"/>
    <lineage>
        <taxon>Eukaryota</taxon>
        <taxon>Fungi</taxon>
        <taxon>Fungi incertae sedis</taxon>
        <taxon>Chytridiomycota</taxon>
        <taxon>Chytridiomycota incertae sedis</taxon>
        <taxon>Neocallimastigomycetes</taxon>
        <taxon>Neocallimastigales</taxon>
        <taxon>Neocallimastigaceae</taxon>
        <taxon>Piromyces</taxon>
    </lineage>
</organism>
<reference evidence="2 3" key="1">
    <citation type="submission" date="2016-08" db="EMBL/GenBank/DDBJ databases">
        <title>Genomes of anaerobic fungi encode conserved fungal cellulosomes for biomass hydrolysis.</title>
        <authorList>
            <consortium name="DOE Joint Genome Institute"/>
            <person name="Haitjema C.H."/>
            <person name="Gilmore S.P."/>
            <person name="Henske J.K."/>
            <person name="Solomon K.V."/>
            <person name="De Groot R."/>
            <person name="Kuo A."/>
            <person name="Mondo S.J."/>
            <person name="Salamov A.A."/>
            <person name="Labutti K."/>
            <person name="Zhao Z."/>
            <person name="Chiniquy J."/>
            <person name="Barry K."/>
            <person name="Brewer H.M."/>
            <person name="Purvine S.O."/>
            <person name="Wright A.T."/>
            <person name="Boxma B."/>
            <person name="Van Alen T."/>
            <person name="Hackstein J.H."/>
            <person name="Baker S.E."/>
            <person name="Grigoriev I.V."/>
            <person name="O'Malley M.A."/>
        </authorList>
    </citation>
    <scope>NUCLEOTIDE SEQUENCE [LARGE SCALE GENOMIC DNA]</scope>
    <source>
        <strain evidence="3">finn</strain>
    </source>
</reference>
<keyword evidence="3" id="KW-1185">Reference proteome</keyword>
<accession>A0A1Y1V360</accession>
<feature type="compositionally biased region" description="Acidic residues" evidence="1">
    <location>
        <begin position="333"/>
        <end position="353"/>
    </location>
</feature>
<dbReference type="InterPro" id="IPR036770">
    <property type="entry name" value="Ankyrin_rpt-contain_sf"/>
</dbReference>
<dbReference type="OrthoDB" id="2150540at2759"/>
<evidence type="ECO:0008006" key="4">
    <source>
        <dbReference type="Google" id="ProtNLM"/>
    </source>
</evidence>
<evidence type="ECO:0000313" key="2">
    <source>
        <dbReference type="EMBL" id="ORX45409.1"/>
    </source>
</evidence>
<dbReference type="Proteomes" id="UP000193719">
    <property type="component" value="Unassembled WGS sequence"/>
</dbReference>
<reference evidence="2 3" key="2">
    <citation type="submission" date="2016-08" db="EMBL/GenBank/DDBJ databases">
        <title>Pervasive Adenine N6-methylation of Active Genes in Fungi.</title>
        <authorList>
            <consortium name="DOE Joint Genome Institute"/>
            <person name="Mondo S.J."/>
            <person name="Dannebaum R.O."/>
            <person name="Kuo R.C."/>
            <person name="Labutti K."/>
            <person name="Haridas S."/>
            <person name="Kuo A."/>
            <person name="Salamov A."/>
            <person name="Ahrendt S.R."/>
            <person name="Lipzen A."/>
            <person name="Sullivan W."/>
            <person name="Andreopoulos W.B."/>
            <person name="Clum A."/>
            <person name="Lindquist E."/>
            <person name="Daum C."/>
            <person name="Ramamoorthy G.K."/>
            <person name="Gryganskyi A."/>
            <person name="Culley D."/>
            <person name="Magnuson J.K."/>
            <person name="James T.Y."/>
            <person name="O'Malley M.A."/>
            <person name="Stajich J.E."/>
            <person name="Spatafora J.W."/>
            <person name="Visel A."/>
            <person name="Grigoriev I.V."/>
        </authorList>
    </citation>
    <scope>NUCLEOTIDE SEQUENCE [LARGE SCALE GENOMIC DNA]</scope>
    <source>
        <strain evidence="3">finn</strain>
    </source>
</reference>
<dbReference type="EMBL" id="MCFH01000040">
    <property type="protein sequence ID" value="ORX45409.1"/>
    <property type="molecule type" value="Genomic_DNA"/>
</dbReference>
<proteinExistence type="predicted"/>
<evidence type="ECO:0000313" key="3">
    <source>
        <dbReference type="Proteomes" id="UP000193719"/>
    </source>
</evidence>
<dbReference type="Gene3D" id="1.25.40.20">
    <property type="entry name" value="Ankyrin repeat-containing domain"/>
    <property type="match status" value="1"/>
</dbReference>
<name>A0A1Y1V360_9FUNG</name>
<comment type="caution">
    <text evidence="2">The sequence shown here is derived from an EMBL/GenBank/DDBJ whole genome shotgun (WGS) entry which is preliminary data.</text>
</comment>
<dbReference type="AlphaFoldDB" id="A0A1Y1V360"/>
<protein>
    <recommendedName>
        <fullName evidence="4">Ankyrin</fullName>
    </recommendedName>
</protein>
<sequence length="421" mass="49556">MNIHCLDTENVSLNDAISSIINNNFFNKKKLLYLICSNELGVILESVINHLHAYEIFSSQDDDGNTPLHLLCQRVDHSEDYDNVNKHMKNLNGIFYFNSEPTYDVIVNVIETVYPFADFSIKNKNGFTPDELTKDLKIHKFFYLQMMLKINGMFPKTTKEINFQRNNYYSTTRRNINEKTIMKEINCWNMIFKLKDPKRKNKTLLHFLLGGDRLGAIQFLVEHGADMEEVTTKNEALSYLFQITSNNLSIYNANKRNLPTRHIQDYLKPFEKKIVLEIEKIAEYIVNQGETSIWSYGYNQQPYFDISDIMYRLYKKHILMKEQEQKEQQEKDNEGEDDNEKEEEENEEEEDEEKGNVILNRDESNSIIENENTQLKINLPTSLMTKLKELSLHRNKSVKNLCIEILQSKIDDLLDEVINEL</sequence>